<dbReference type="Gene3D" id="1.10.10.10">
    <property type="entry name" value="Winged helix-like DNA-binding domain superfamily/Winged helix DNA-binding domain"/>
    <property type="match status" value="1"/>
</dbReference>
<dbReference type="SUPFAM" id="SSF53697">
    <property type="entry name" value="SIS domain"/>
    <property type="match status" value="1"/>
</dbReference>
<reference evidence="8 9" key="1">
    <citation type="submission" date="2018-02" db="EMBL/GenBank/DDBJ databases">
        <title>Complete genome sequencing of Faecalibacterium prausnitzii strains isolated from the human gut.</title>
        <authorList>
            <person name="Fitzgerald B.C."/>
            <person name="Shkoporov A.N."/>
            <person name="Ross P.R."/>
            <person name="Hill C."/>
        </authorList>
    </citation>
    <scope>NUCLEOTIDE SEQUENCE [LARGE SCALE GENOMIC DNA]</scope>
    <source>
        <strain evidence="8 9">APC924/119</strain>
    </source>
</reference>
<dbReference type="Proteomes" id="UP000462091">
    <property type="component" value="Unassembled WGS sequence"/>
</dbReference>
<evidence type="ECO:0000313" key="10">
    <source>
        <dbReference type="Proteomes" id="UP000462091"/>
    </source>
</evidence>
<evidence type="ECO:0000256" key="3">
    <source>
        <dbReference type="ARBA" id="ARBA00023163"/>
    </source>
</evidence>
<dbReference type="GO" id="GO:0003677">
    <property type="term" value="F:DNA binding"/>
    <property type="evidence" value="ECO:0007669"/>
    <property type="project" value="UniProtKB-KW"/>
</dbReference>
<reference evidence="10 11" key="2">
    <citation type="journal article" date="2019" name="Nat. Med.">
        <title>A library of human gut bacterial isolates paired with longitudinal multiomics data enables mechanistic microbiome research.</title>
        <authorList>
            <person name="Poyet M."/>
            <person name="Groussin M."/>
            <person name="Gibbons S.M."/>
            <person name="Avila-Pacheco J."/>
            <person name="Jiang X."/>
            <person name="Kearney S.M."/>
            <person name="Perrotta A.R."/>
            <person name="Berdy B."/>
            <person name="Zhao S."/>
            <person name="Lieberman T.D."/>
            <person name="Swanson P.K."/>
            <person name="Smith M."/>
            <person name="Roesemann S."/>
            <person name="Alexander J.E."/>
            <person name="Rich S.A."/>
            <person name="Livny J."/>
            <person name="Vlamakis H."/>
            <person name="Clish C."/>
            <person name="Bullock K."/>
            <person name="Deik A."/>
            <person name="Scott J."/>
            <person name="Pierce K.A."/>
            <person name="Xavier R.J."/>
            <person name="Alm E.J."/>
        </authorList>
    </citation>
    <scope>NUCLEOTIDE SEQUENCE [LARGE SCALE GENOMIC DNA]</scope>
    <source>
        <strain evidence="6 10">BIOML-B1</strain>
        <strain evidence="7 11">BIOML-B9</strain>
    </source>
</reference>
<evidence type="ECO:0000313" key="11">
    <source>
        <dbReference type="Proteomes" id="UP000477010"/>
    </source>
</evidence>
<dbReference type="Pfam" id="PF01418">
    <property type="entry name" value="HTH_6"/>
    <property type="match status" value="1"/>
</dbReference>
<dbReference type="InterPro" id="IPR036388">
    <property type="entry name" value="WH-like_DNA-bd_sf"/>
</dbReference>
<feature type="domain" description="SIS" evidence="5">
    <location>
        <begin position="106"/>
        <end position="246"/>
    </location>
</feature>
<dbReference type="RefSeq" id="WP_112121590.1">
    <property type="nucleotide sequence ID" value="NZ_PRLF01000011.1"/>
</dbReference>
<dbReference type="PANTHER" id="PTHR30514:SF1">
    <property type="entry name" value="HTH-TYPE TRANSCRIPTIONAL REGULATOR HEXR-RELATED"/>
    <property type="match status" value="1"/>
</dbReference>
<evidence type="ECO:0000313" key="6">
    <source>
        <dbReference type="EMBL" id="MSC52802.1"/>
    </source>
</evidence>
<evidence type="ECO:0000313" key="9">
    <source>
        <dbReference type="Proteomes" id="UP000250550"/>
    </source>
</evidence>
<evidence type="ECO:0000256" key="1">
    <source>
        <dbReference type="ARBA" id="ARBA00023015"/>
    </source>
</evidence>
<dbReference type="EMBL" id="WKQM01000037">
    <property type="protein sequence ID" value="MSC52802.1"/>
    <property type="molecule type" value="Genomic_DNA"/>
</dbReference>
<evidence type="ECO:0000259" key="5">
    <source>
        <dbReference type="PROSITE" id="PS51464"/>
    </source>
</evidence>
<name>A0A329UNQ6_9FIRM</name>
<dbReference type="GO" id="GO:1901135">
    <property type="term" value="P:carbohydrate derivative metabolic process"/>
    <property type="evidence" value="ECO:0007669"/>
    <property type="project" value="InterPro"/>
</dbReference>
<dbReference type="InterPro" id="IPR001347">
    <property type="entry name" value="SIS_dom"/>
</dbReference>
<dbReference type="CDD" id="cd05013">
    <property type="entry name" value="SIS_RpiR"/>
    <property type="match status" value="1"/>
</dbReference>
<accession>A0A329UNQ6</accession>
<feature type="domain" description="HTH rpiR-type" evidence="4">
    <location>
        <begin position="1"/>
        <end position="75"/>
    </location>
</feature>
<protein>
    <submittedName>
        <fullName evidence="6">SIS domain-containing protein</fullName>
    </submittedName>
    <submittedName>
        <fullName evidence="8">Transcriptional regulator</fullName>
    </submittedName>
</protein>
<sequence length="246" mass="27236">MELFTPQQIKNLNELELLVYQYIIEHPNTVPFMRIRELAAEAHVSTTTVLHFCKKVGCDGYAQFKWKLKEQAGSAQGSRLPDTLGELQNFLWKVGTPEYDAALDEAAGMIARAERVFLVGIGNSGSIAEYGARYLSNLGKFALGVTDPFYPITVTPNTTIAAVILSVSGETKQVLHLARQLKEKNAGLIAITCSDQSSAAKLSDITLPYYSSVHRVTTESYDLTSQMPALYLLEALARRVYNRLLE</sequence>
<organism evidence="8 9">
    <name type="scientific">Faecalibacterium prausnitzii</name>
    <dbReference type="NCBI Taxonomy" id="853"/>
    <lineage>
        <taxon>Bacteria</taxon>
        <taxon>Bacillati</taxon>
        <taxon>Bacillota</taxon>
        <taxon>Clostridia</taxon>
        <taxon>Eubacteriales</taxon>
        <taxon>Oscillospiraceae</taxon>
        <taxon>Faecalibacterium</taxon>
    </lineage>
</organism>
<dbReference type="SUPFAM" id="SSF46689">
    <property type="entry name" value="Homeodomain-like"/>
    <property type="match status" value="1"/>
</dbReference>
<dbReference type="GO" id="GO:0003700">
    <property type="term" value="F:DNA-binding transcription factor activity"/>
    <property type="evidence" value="ECO:0007669"/>
    <property type="project" value="InterPro"/>
</dbReference>
<dbReference type="Proteomes" id="UP000250550">
    <property type="component" value="Unassembled WGS sequence"/>
</dbReference>
<keyword evidence="3" id="KW-0804">Transcription</keyword>
<dbReference type="InterPro" id="IPR000281">
    <property type="entry name" value="HTH_RpiR"/>
</dbReference>
<dbReference type="InterPro" id="IPR047640">
    <property type="entry name" value="RpiR-like"/>
</dbReference>
<dbReference type="Gene3D" id="3.40.50.10490">
    <property type="entry name" value="Glucose-6-phosphate isomerase like protein, domain 1"/>
    <property type="match status" value="1"/>
</dbReference>
<dbReference type="InterPro" id="IPR046348">
    <property type="entry name" value="SIS_dom_sf"/>
</dbReference>
<dbReference type="EMBL" id="PRLF01000011">
    <property type="protein sequence ID" value="RAW64766.1"/>
    <property type="molecule type" value="Genomic_DNA"/>
</dbReference>
<dbReference type="AlphaFoldDB" id="A0A329UNQ6"/>
<dbReference type="EMBL" id="WKQE01000005">
    <property type="protein sequence ID" value="MSC80268.1"/>
    <property type="molecule type" value="Genomic_DNA"/>
</dbReference>
<keyword evidence="1" id="KW-0805">Transcription regulation</keyword>
<evidence type="ECO:0000259" key="4">
    <source>
        <dbReference type="PROSITE" id="PS51071"/>
    </source>
</evidence>
<comment type="caution">
    <text evidence="8">The sequence shown here is derived from an EMBL/GenBank/DDBJ whole genome shotgun (WGS) entry which is preliminary data.</text>
</comment>
<dbReference type="PROSITE" id="PS51464">
    <property type="entry name" value="SIS"/>
    <property type="match status" value="1"/>
</dbReference>
<keyword evidence="2" id="KW-0238">DNA-binding</keyword>
<dbReference type="GO" id="GO:0097367">
    <property type="term" value="F:carbohydrate derivative binding"/>
    <property type="evidence" value="ECO:0007669"/>
    <property type="project" value="InterPro"/>
</dbReference>
<dbReference type="InterPro" id="IPR035472">
    <property type="entry name" value="RpiR-like_SIS"/>
</dbReference>
<dbReference type="Proteomes" id="UP000477010">
    <property type="component" value="Unassembled WGS sequence"/>
</dbReference>
<evidence type="ECO:0000313" key="8">
    <source>
        <dbReference type="EMBL" id="RAW64766.1"/>
    </source>
</evidence>
<evidence type="ECO:0000313" key="7">
    <source>
        <dbReference type="EMBL" id="MSC80268.1"/>
    </source>
</evidence>
<evidence type="ECO:0000256" key="2">
    <source>
        <dbReference type="ARBA" id="ARBA00023125"/>
    </source>
</evidence>
<dbReference type="InterPro" id="IPR009057">
    <property type="entry name" value="Homeodomain-like_sf"/>
</dbReference>
<dbReference type="PROSITE" id="PS51071">
    <property type="entry name" value="HTH_RPIR"/>
    <property type="match status" value="1"/>
</dbReference>
<dbReference type="Pfam" id="PF01380">
    <property type="entry name" value="SIS"/>
    <property type="match status" value="1"/>
</dbReference>
<proteinExistence type="predicted"/>
<dbReference type="PANTHER" id="PTHR30514">
    <property type="entry name" value="GLUCOKINASE"/>
    <property type="match status" value="1"/>
</dbReference>
<gene>
    <name evidence="8" type="ORF">C4N21_08720</name>
    <name evidence="7" type="ORF">GKD85_05440</name>
    <name evidence="6" type="ORF">GKE10_13030</name>
</gene>